<sequence length="464" mass="51647">MEEIGMFLLSKIPGKIAPGPLILSMTTIVSSILLTSPSVFANQLAEESTSFLQLIKTLKDNNTISESQYQALKQQAEHQAEDAAELIDDSDENALAIATQGGLEVSTFDGRYAFEISGRLMYDLTAFDEDNVELGNDSSIRRAYLGVEGKVDYDWGYKLTLDFADGDVDIKDAYLSYQGQTGWLWKLGHAKEPFSLAEQTSSKYITFLERPLATEFAPGRSLGIHANTYGNQWTFAASLTAETWDEDPDDEGDEGWGATTRATYAPWHSDTQALHFGAAMSYRQTSDDNSVKFDIRPETKNTDIKYLNTGKIKQANNINRYGIEAAWVEGPFSVQSEYILTEVDGDFGSNLAFSGWYITSSWMLTGESRNYKFKKGAFGRIKPYAPGGAWELAIRHSALDLNDQDVTGGDSSITTLGVNWYINDRIRTMLNYAMVNNDETADDNGDVQPSDGPNYFQLRLQMDF</sequence>
<evidence type="ECO:0000313" key="2">
    <source>
        <dbReference type="EMBL" id="REL25875.1"/>
    </source>
</evidence>
<evidence type="ECO:0000256" key="1">
    <source>
        <dbReference type="SAM" id="Coils"/>
    </source>
</evidence>
<dbReference type="Pfam" id="PF07396">
    <property type="entry name" value="Porin_O_P"/>
    <property type="match status" value="1"/>
</dbReference>
<proteinExistence type="predicted"/>
<gene>
    <name evidence="2" type="ORF">DXX93_04380</name>
</gene>
<protein>
    <submittedName>
        <fullName evidence="2">Porin</fullName>
    </submittedName>
</protein>
<name>A0A3E0TPG7_9GAMM</name>
<comment type="caution">
    <text evidence="2">The sequence shown here is derived from an EMBL/GenBank/DDBJ whole genome shotgun (WGS) entry which is preliminary data.</text>
</comment>
<organism evidence="2 3">
    <name type="scientific">Thalassotalea euphylliae</name>
    <dbReference type="NCBI Taxonomy" id="1655234"/>
    <lineage>
        <taxon>Bacteria</taxon>
        <taxon>Pseudomonadati</taxon>
        <taxon>Pseudomonadota</taxon>
        <taxon>Gammaproteobacteria</taxon>
        <taxon>Alteromonadales</taxon>
        <taxon>Colwelliaceae</taxon>
        <taxon>Thalassotalea</taxon>
    </lineage>
</organism>
<evidence type="ECO:0000313" key="3">
    <source>
        <dbReference type="Proteomes" id="UP000256478"/>
    </source>
</evidence>
<dbReference type="AlphaFoldDB" id="A0A3E0TPG7"/>
<dbReference type="Gene3D" id="2.40.160.10">
    <property type="entry name" value="Porin"/>
    <property type="match status" value="1"/>
</dbReference>
<dbReference type="EMBL" id="QUOU01000001">
    <property type="protein sequence ID" value="REL25875.1"/>
    <property type="molecule type" value="Genomic_DNA"/>
</dbReference>
<dbReference type="InterPro" id="IPR023614">
    <property type="entry name" value="Porin_dom_sf"/>
</dbReference>
<accession>A0A3E0TPG7</accession>
<dbReference type="InterPro" id="IPR010870">
    <property type="entry name" value="Porin_O/P"/>
</dbReference>
<dbReference type="OrthoDB" id="9807854at2"/>
<feature type="coiled-coil region" evidence="1">
    <location>
        <begin position="55"/>
        <end position="93"/>
    </location>
</feature>
<keyword evidence="1" id="KW-0175">Coiled coil</keyword>
<dbReference type="SUPFAM" id="SSF56935">
    <property type="entry name" value="Porins"/>
    <property type="match status" value="1"/>
</dbReference>
<reference evidence="2 3" key="1">
    <citation type="submission" date="2018-08" db="EMBL/GenBank/DDBJ databases">
        <title>Thalassotalea euphylliae genome.</title>
        <authorList>
            <person name="Summers S."/>
            <person name="Rice S.A."/>
            <person name="Freckelton M.L."/>
            <person name="Nedved B.T."/>
            <person name="Hadfield M.G."/>
        </authorList>
    </citation>
    <scope>NUCLEOTIDE SEQUENCE [LARGE SCALE GENOMIC DNA]</scope>
    <source>
        <strain evidence="2 3">H1</strain>
    </source>
</reference>
<dbReference type="Proteomes" id="UP000256478">
    <property type="component" value="Unassembled WGS sequence"/>
</dbReference>